<dbReference type="EMBL" id="PCTC01000047">
    <property type="protein sequence ID" value="PIP63476.1"/>
    <property type="molecule type" value="Genomic_DNA"/>
</dbReference>
<proteinExistence type="predicted"/>
<accession>A0A2H0C0M5</accession>
<evidence type="ECO:0000313" key="2">
    <source>
        <dbReference type="Proteomes" id="UP000229699"/>
    </source>
</evidence>
<organism evidence="1 2">
    <name type="scientific">Candidatus Roizmanbacteria bacterium CG22_combo_CG10-13_8_21_14_all_34_12</name>
    <dbReference type="NCBI Taxonomy" id="1974860"/>
    <lineage>
        <taxon>Bacteria</taxon>
        <taxon>Candidatus Roizmaniibacteriota</taxon>
    </lineage>
</organism>
<dbReference type="AlphaFoldDB" id="A0A2H0C0M5"/>
<gene>
    <name evidence="1" type="ORF">COW97_02310</name>
</gene>
<evidence type="ECO:0000313" key="1">
    <source>
        <dbReference type="EMBL" id="PIP63476.1"/>
    </source>
</evidence>
<sequence length="68" mass="7953">MKFKFNKNLDYQIEAINAVAEIFETGKNLINNKETFELQSSPIISNELEVDKIRILENLKNIQKQNNI</sequence>
<reference evidence="1 2" key="1">
    <citation type="submission" date="2017-09" db="EMBL/GenBank/DDBJ databases">
        <title>Depth-based differentiation of microbial function through sediment-hosted aquifers and enrichment of novel symbionts in the deep terrestrial subsurface.</title>
        <authorList>
            <person name="Probst A.J."/>
            <person name="Ladd B."/>
            <person name="Jarett J.K."/>
            <person name="Geller-Mcgrath D.E."/>
            <person name="Sieber C.M."/>
            <person name="Emerson J.B."/>
            <person name="Anantharaman K."/>
            <person name="Thomas B.C."/>
            <person name="Malmstrom R."/>
            <person name="Stieglmeier M."/>
            <person name="Klingl A."/>
            <person name="Woyke T."/>
            <person name="Ryan C.M."/>
            <person name="Banfield J.F."/>
        </authorList>
    </citation>
    <scope>NUCLEOTIDE SEQUENCE [LARGE SCALE GENOMIC DNA]</scope>
    <source>
        <strain evidence="1">CG22_combo_CG10-13_8_21_14_all_34_12</strain>
    </source>
</reference>
<feature type="non-terminal residue" evidence="1">
    <location>
        <position position="68"/>
    </location>
</feature>
<dbReference type="Proteomes" id="UP000229699">
    <property type="component" value="Unassembled WGS sequence"/>
</dbReference>
<protein>
    <submittedName>
        <fullName evidence="1">Uncharacterized protein</fullName>
    </submittedName>
</protein>
<comment type="caution">
    <text evidence="1">The sequence shown here is derived from an EMBL/GenBank/DDBJ whole genome shotgun (WGS) entry which is preliminary data.</text>
</comment>
<name>A0A2H0C0M5_9BACT</name>